<evidence type="ECO:0000313" key="1">
    <source>
        <dbReference type="EMBL" id="GMA83834.1"/>
    </source>
</evidence>
<dbReference type="RefSeq" id="WP_284307537.1">
    <property type="nucleotide sequence ID" value="NZ_BSUY01000001.1"/>
</dbReference>
<reference evidence="2" key="1">
    <citation type="journal article" date="2019" name="Int. J. Syst. Evol. Microbiol.">
        <title>The Global Catalogue of Microorganisms (GCM) 10K type strain sequencing project: providing services to taxonomists for standard genome sequencing and annotation.</title>
        <authorList>
            <consortium name="The Broad Institute Genomics Platform"/>
            <consortium name="The Broad Institute Genome Sequencing Center for Infectious Disease"/>
            <person name="Wu L."/>
            <person name="Ma J."/>
        </authorList>
    </citation>
    <scope>NUCLEOTIDE SEQUENCE [LARGE SCALE GENOMIC DNA]</scope>
    <source>
        <strain evidence="2">NBRC 102030</strain>
    </source>
</reference>
<protein>
    <submittedName>
        <fullName evidence="1">Uncharacterized protein</fullName>
    </submittedName>
</protein>
<proteinExistence type="predicted"/>
<comment type="caution">
    <text evidence="1">The sequence shown here is derived from an EMBL/GenBank/DDBJ whole genome shotgun (WGS) entry which is preliminary data.</text>
</comment>
<sequence>MVFTILTLFCLTQNSGMLKLLLNSSSTQAIAGPSFSSDIVKGVSLSNLSSEGDLAKTEPKKCELSEKSIRTCIDVPSSIPFLTLLFLLPLLPAPPA</sequence>
<gene>
    <name evidence="1" type="ORF">GCM10025855_33670</name>
</gene>
<name>A0ABQ6J7V2_9GAMM</name>
<organism evidence="1 2">
    <name type="scientific">Shewanella glacialipiscicola</name>
    <dbReference type="NCBI Taxonomy" id="614069"/>
    <lineage>
        <taxon>Bacteria</taxon>
        <taxon>Pseudomonadati</taxon>
        <taxon>Pseudomonadota</taxon>
        <taxon>Gammaproteobacteria</taxon>
        <taxon>Alteromonadales</taxon>
        <taxon>Shewanellaceae</taxon>
        <taxon>Shewanella</taxon>
    </lineage>
</organism>
<dbReference type="Proteomes" id="UP001157046">
    <property type="component" value="Unassembled WGS sequence"/>
</dbReference>
<accession>A0ABQ6J7V2</accession>
<evidence type="ECO:0000313" key="2">
    <source>
        <dbReference type="Proteomes" id="UP001157046"/>
    </source>
</evidence>
<dbReference type="EMBL" id="BSUY01000001">
    <property type="protein sequence ID" value="GMA83834.1"/>
    <property type="molecule type" value="Genomic_DNA"/>
</dbReference>
<keyword evidence="2" id="KW-1185">Reference proteome</keyword>